<evidence type="ECO:0000256" key="2">
    <source>
        <dbReference type="ARBA" id="ARBA00012135"/>
    </source>
</evidence>
<dbReference type="CDD" id="cd01169">
    <property type="entry name" value="HMPP_kinase"/>
    <property type="match status" value="1"/>
</dbReference>
<dbReference type="AlphaFoldDB" id="E8T2X2"/>
<evidence type="ECO:0000259" key="3">
    <source>
        <dbReference type="Pfam" id="PF08543"/>
    </source>
</evidence>
<dbReference type="HOGENOM" id="CLU_020520_0_0_0"/>
<dbReference type="eggNOG" id="COG0351">
    <property type="taxonomic scope" value="Bacteria"/>
</dbReference>
<dbReference type="STRING" id="648996.Theam_1217"/>
<dbReference type="PANTHER" id="PTHR20858:SF17">
    <property type="entry name" value="HYDROXYMETHYLPYRIMIDINE_PHOSPHOMETHYLPYRIMIDINE KINASE THI20-RELATED"/>
    <property type="match status" value="1"/>
</dbReference>
<dbReference type="Gene3D" id="3.40.1190.20">
    <property type="match status" value="1"/>
</dbReference>
<evidence type="ECO:0000313" key="4">
    <source>
        <dbReference type="EMBL" id="ADU97181.1"/>
    </source>
</evidence>
<comment type="pathway">
    <text evidence="1">Cofactor biosynthesis; thiamine diphosphate biosynthesis.</text>
</comment>
<dbReference type="KEGG" id="tam:Theam_1217"/>
<dbReference type="GO" id="GO:0009228">
    <property type="term" value="P:thiamine biosynthetic process"/>
    <property type="evidence" value="ECO:0007669"/>
    <property type="project" value="InterPro"/>
</dbReference>
<proteinExistence type="predicted"/>
<dbReference type="EC" id="2.7.1.49" evidence="2"/>
<accession>E8T2X2</accession>
<dbReference type="InterPro" id="IPR004399">
    <property type="entry name" value="HMP/HMP-P_kinase_dom"/>
</dbReference>
<gene>
    <name evidence="4" type="ordered locus">Theam_1217</name>
</gene>
<dbReference type="GO" id="GO:0008902">
    <property type="term" value="F:hydroxymethylpyrimidine kinase activity"/>
    <property type="evidence" value="ECO:0007669"/>
    <property type="project" value="UniProtKB-EC"/>
</dbReference>
<protein>
    <recommendedName>
        <fullName evidence="2">hydroxymethylpyrimidine kinase</fullName>
        <ecNumber evidence="2">2.7.1.49</ecNumber>
    </recommendedName>
</protein>
<organism evidence="4 5">
    <name type="scientific">Thermovibrio ammonificans (strain DSM 15698 / JCM 12110 / HB-1)</name>
    <dbReference type="NCBI Taxonomy" id="648996"/>
    <lineage>
        <taxon>Bacteria</taxon>
        <taxon>Pseudomonadati</taxon>
        <taxon>Aquificota</taxon>
        <taxon>Aquificia</taxon>
        <taxon>Desulfurobacteriales</taxon>
        <taxon>Desulfurobacteriaceae</taxon>
        <taxon>Thermovibrio</taxon>
    </lineage>
</organism>
<reference evidence="4" key="1">
    <citation type="submission" date="2011-01" db="EMBL/GenBank/DDBJ databases">
        <title>Complete sequence of chromosome of Thermovibrio ammonificans HB-1.</title>
        <authorList>
            <consortium name="US DOE Joint Genome Institute"/>
            <person name="Lucas S."/>
            <person name="Copeland A."/>
            <person name="Lapidus A."/>
            <person name="Cheng J.-F."/>
            <person name="Goodwin L."/>
            <person name="Pitluck S."/>
            <person name="Davenport K."/>
            <person name="Detter J.C."/>
            <person name="Han C."/>
            <person name="Tapia R."/>
            <person name="Land M."/>
            <person name="Hauser L."/>
            <person name="Kyrpides N."/>
            <person name="Ivanova N."/>
            <person name="Ovchinnikova G."/>
            <person name="Vetriani C."/>
            <person name="Woyke T."/>
        </authorList>
    </citation>
    <scope>NUCLEOTIDE SEQUENCE [LARGE SCALE GENOMIC DNA]</scope>
    <source>
        <strain evidence="4">HB-1</strain>
    </source>
</reference>
<dbReference type="RefSeq" id="WP_013537967.1">
    <property type="nucleotide sequence ID" value="NC_014926.1"/>
</dbReference>
<dbReference type="SUPFAM" id="SSF53613">
    <property type="entry name" value="Ribokinase-like"/>
    <property type="match status" value="1"/>
</dbReference>
<sequence>MAKGFLLTVAGFDPTGGAGILRDCATFRSFGFLGSAVITANTVQNTKGVKRVEFTEGDFLIEQLDAVLEELPPKGVKLGLPHREERVNREIARRIESLAVPVVFDPVLAPTFGREFVEDPEAIAPLMEVATVVTPNYSEFKRLKPLFGEVFSEKVVVVKGAPKGEAEVEDLLIVKGEIVARVAHKRDDRVVRGTGCAFSSALTAFLAEPKGVVEAFEGAVSFVGSLRESAFVLNGWKQLYPLL</sequence>
<name>E8T2X2_THEA1</name>
<dbReference type="EMBL" id="CP002444">
    <property type="protein sequence ID" value="ADU97181.1"/>
    <property type="molecule type" value="Genomic_DNA"/>
</dbReference>
<dbReference type="InterPro" id="IPR029056">
    <property type="entry name" value="Ribokinase-like"/>
</dbReference>
<feature type="domain" description="Pyridoxamine kinase/Phosphomethylpyrimidine kinase" evidence="3">
    <location>
        <begin position="13"/>
        <end position="232"/>
    </location>
</feature>
<dbReference type="PANTHER" id="PTHR20858">
    <property type="entry name" value="PHOSPHOMETHYLPYRIMIDINE KINASE"/>
    <property type="match status" value="1"/>
</dbReference>
<dbReference type="Proteomes" id="UP000006362">
    <property type="component" value="Chromosome"/>
</dbReference>
<evidence type="ECO:0000313" key="5">
    <source>
        <dbReference type="Proteomes" id="UP000006362"/>
    </source>
</evidence>
<dbReference type="GO" id="GO:0008972">
    <property type="term" value="F:phosphomethylpyrimidine kinase activity"/>
    <property type="evidence" value="ECO:0007669"/>
    <property type="project" value="InterPro"/>
</dbReference>
<keyword evidence="4" id="KW-0418">Kinase</keyword>
<keyword evidence="5" id="KW-1185">Reference proteome</keyword>
<dbReference type="InterPro" id="IPR013749">
    <property type="entry name" value="PM/HMP-P_kinase-1"/>
</dbReference>
<dbReference type="Pfam" id="PF08543">
    <property type="entry name" value="Phos_pyr_kin"/>
    <property type="match status" value="1"/>
</dbReference>
<dbReference type="GO" id="GO:0005829">
    <property type="term" value="C:cytosol"/>
    <property type="evidence" value="ECO:0007669"/>
    <property type="project" value="TreeGrafter"/>
</dbReference>
<keyword evidence="4" id="KW-0808">Transferase</keyword>
<evidence type="ECO:0000256" key="1">
    <source>
        <dbReference type="ARBA" id="ARBA00004948"/>
    </source>
</evidence>
<dbReference type="OrthoDB" id="9810880at2"/>